<evidence type="ECO:0000256" key="7">
    <source>
        <dbReference type="ARBA" id="ARBA00023242"/>
    </source>
</evidence>
<evidence type="ECO:0000256" key="3">
    <source>
        <dbReference type="ARBA" id="ARBA00023015"/>
    </source>
</evidence>
<evidence type="ECO:0000313" key="11">
    <source>
        <dbReference type="EMBL" id="PWA64982.1"/>
    </source>
</evidence>
<feature type="domain" description="Calmodulin binding protein-like N-terminal" evidence="8">
    <location>
        <begin position="88"/>
        <end position="234"/>
    </location>
</feature>
<proteinExistence type="inferred from homology"/>
<evidence type="ECO:0000259" key="10">
    <source>
        <dbReference type="Pfam" id="PF20452"/>
    </source>
</evidence>
<dbReference type="GO" id="GO:0005634">
    <property type="term" value="C:nucleus"/>
    <property type="evidence" value="ECO:0007669"/>
    <property type="project" value="UniProtKB-SubCell"/>
</dbReference>
<evidence type="ECO:0000259" key="8">
    <source>
        <dbReference type="Pfam" id="PF07887"/>
    </source>
</evidence>
<dbReference type="STRING" id="35608.A0A2U1MUR7"/>
<reference evidence="11 12" key="1">
    <citation type="journal article" date="2018" name="Mol. Plant">
        <title>The genome of Artemisia annua provides insight into the evolution of Asteraceae family and artemisinin biosynthesis.</title>
        <authorList>
            <person name="Shen Q."/>
            <person name="Zhang L."/>
            <person name="Liao Z."/>
            <person name="Wang S."/>
            <person name="Yan T."/>
            <person name="Shi P."/>
            <person name="Liu M."/>
            <person name="Fu X."/>
            <person name="Pan Q."/>
            <person name="Wang Y."/>
            <person name="Lv Z."/>
            <person name="Lu X."/>
            <person name="Zhang F."/>
            <person name="Jiang W."/>
            <person name="Ma Y."/>
            <person name="Chen M."/>
            <person name="Hao X."/>
            <person name="Li L."/>
            <person name="Tang Y."/>
            <person name="Lv G."/>
            <person name="Zhou Y."/>
            <person name="Sun X."/>
            <person name="Brodelius P.E."/>
            <person name="Rose J.K.C."/>
            <person name="Tang K."/>
        </authorList>
    </citation>
    <scope>NUCLEOTIDE SEQUENCE [LARGE SCALE GENOMIC DNA]</scope>
    <source>
        <strain evidence="12">cv. Huhao1</strain>
        <tissue evidence="11">Leaf</tissue>
    </source>
</reference>
<dbReference type="GO" id="GO:0005516">
    <property type="term" value="F:calmodulin binding"/>
    <property type="evidence" value="ECO:0007669"/>
    <property type="project" value="InterPro"/>
</dbReference>
<protein>
    <submittedName>
        <fullName evidence="11">Cam-binding protein 60-like G</fullName>
    </submittedName>
</protein>
<keyword evidence="3" id="KW-0805">Transcription regulation</keyword>
<evidence type="ECO:0000256" key="4">
    <source>
        <dbReference type="ARBA" id="ARBA00023125"/>
    </source>
</evidence>
<gene>
    <name evidence="11" type="ORF">CTI12_AA339450</name>
</gene>
<dbReference type="GO" id="GO:0043565">
    <property type="term" value="F:sequence-specific DNA binding"/>
    <property type="evidence" value="ECO:0007669"/>
    <property type="project" value="TreeGrafter"/>
</dbReference>
<dbReference type="EMBL" id="PKPP01004312">
    <property type="protein sequence ID" value="PWA64982.1"/>
    <property type="molecule type" value="Genomic_DNA"/>
</dbReference>
<dbReference type="InterPro" id="IPR012416">
    <property type="entry name" value="CBP60"/>
</dbReference>
<feature type="domain" description="Calmodulin binding protein C-terminal" evidence="10">
    <location>
        <begin position="316"/>
        <end position="377"/>
    </location>
</feature>
<evidence type="ECO:0000256" key="2">
    <source>
        <dbReference type="ARBA" id="ARBA00007214"/>
    </source>
</evidence>
<dbReference type="PANTHER" id="PTHR31713">
    <property type="entry name" value="OS02G0177800 PROTEIN"/>
    <property type="match status" value="1"/>
</dbReference>
<organism evidence="11 12">
    <name type="scientific">Artemisia annua</name>
    <name type="common">Sweet wormwood</name>
    <dbReference type="NCBI Taxonomy" id="35608"/>
    <lineage>
        <taxon>Eukaryota</taxon>
        <taxon>Viridiplantae</taxon>
        <taxon>Streptophyta</taxon>
        <taxon>Embryophyta</taxon>
        <taxon>Tracheophyta</taxon>
        <taxon>Spermatophyta</taxon>
        <taxon>Magnoliopsida</taxon>
        <taxon>eudicotyledons</taxon>
        <taxon>Gunneridae</taxon>
        <taxon>Pentapetalae</taxon>
        <taxon>asterids</taxon>
        <taxon>campanulids</taxon>
        <taxon>Asterales</taxon>
        <taxon>Asteraceae</taxon>
        <taxon>Asteroideae</taxon>
        <taxon>Anthemideae</taxon>
        <taxon>Artemisiinae</taxon>
        <taxon>Artemisia</taxon>
    </lineage>
</organism>
<dbReference type="AlphaFoldDB" id="A0A2U1MUR7"/>
<evidence type="ECO:0000256" key="5">
    <source>
        <dbReference type="ARBA" id="ARBA00023159"/>
    </source>
</evidence>
<comment type="similarity">
    <text evidence="2">Belongs to the plant ACBP60 protein family.</text>
</comment>
<keyword evidence="5" id="KW-0010">Activator</keyword>
<dbReference type="InterPro" id="IPR046829">
    <property type="entry name" value="Calmod_bind_C"/>
</dbReference>
<comment type="subcellular location">
    <subcellularLocation>
        <location evidence="1">Nucleus</location>
    </subcellularLocation>
</comment>
<dbReference type="InterPro" id="IPR046830">
    <property type="entry name" value="Calmod_bind_M"/>
</dbReference>
<dbReference type="PANTHER" id="PTHR31713:SF65">
    <property type="entry name" value="CAM-BINDING PROTEIN 60-LIKE G-RELATED"/>
    <property type="match status" value="1"/>
</dbReference>
<sequence length="543" mass="61378">MVIKRPFGDGEEDGFRVAHQESKRRITTSNINAQNMMCGLSSQDLAATLEPLIRRWVREEVQSSCQRFFGTLTRSPMNAIEPCKKTPLQLRFVAKLPNTIFTSTQIRSEDNTAVKLVLFDVDSNEIVSFGPFSSMKVEIIPLDGDFSYDDDEDWPEKDFDDKVICARDGRRPLLTGDLVVTLENGVADLGELCFTDNSSWRRSRKFMIGARVKDTSHGVRIREARSQAVIVKDQRGEAYKKHHPPYLVDEIWRLEKIAKDGVIDKRLATYRICTVKDLLQMYATNQSLLRKLLGGSSNKTWETVIKHAKDCVLDDKLYMYRSSEDGIGLLLDSVLTVVGASFDGQNYQPLDKLSVYQMPMVEALKQKVYENLNGMVPIDESSVFGVPVPMSFLHQDHLKSEDVDFQGVNIPLLQQDEHETNMYGVVDSGSETEIGVGNDPGSIDYFSSALRNSFVFKECSSGGYGQDDLVADIGTSLWHGNELFIDTSNRTIDFVSSDFGISFSRNGSPRARWCKIRAALKWKSVRRDVAAKRMAEYESYFNF</sequence>
<evidence type="ECO:0000313" key="12">
    <source>
        <dbReference type="Proteomes" id="UP000245207"/>
    </source>
</evidence>
<feature type="domain" description="Calmodulin binding protein central" evidence="9">
    <location>
        <begin position="247"/>
        <end position="311"/>
    </location>
</feature>
<name>A0A2U1MUR7_ARTAN</name>
<dbReference type="Pfam" id="PF20452">
    <property type="entry name" value="Calmod_bind_C"/>
    <property type="match status" value="1"/>
</dbReference>
<dbReference type="GO" id="GO:0003700">
    <property type="term" value="F:DNA-binding transcription factor activity"/>
    <property type="evidence" value="ECO:0007669"/>
    <property type="project" value="TreeGrafter"/>
</dbReference>
<dbReference type="Proteomes" id="UP000245207">
    <property type="component" value="Unassembled WGS sequence"/>
</dbReference>
<comment type="caution">
    <text evidence="11">The sequence shown here is derived from an EMBL/GenBank/DDBJ whole genome shotgun (WGS) entry which is preliminary data.</text>
</comment>
<keyword evidence="7" id="KW-0539">Nucleus</keyword>
<evidence type="ECO:0000259" key="9">
    <source>
        <dbReference type="Pfam" id="PF20451"/>
    </source>
</evidence>
<keyword evidence="6" id="KW-0804">Transcription</keyword>
<keyword evidence="4" id="KW-0238">DNA-binding</keyword>
<keyword evidence="12" id="KW-1185">Reference proteome</keyword>
<evidence type="ECO:0000256" key="1">
    <source>
        <dbReference type="ARBA" id="ARBA00004123"/>
    </source>
</evidence>
<evidence type="ECO:0000256" key="6">
    <source>
        <dbReference type="ARBA" id="ARBA00023163"/>
    </source>
</evidence>
<dbReference type="OrthoDB" id="748178at2759"/>
<dbReference type="InterPro" id="IPR046831">
    <property type="entry name" value="Calmodulin_bind_N"/>
</dbReference>
<dbReference type="Pfam" id="PF07887">
    <property type="entry name" value="Calmodulin_bind"/>
    <property type="match status" value="1"/>
</dbReference>
<accession>A0A2U1MUR7</accession>
<dbReference type="GO" id="GO:0080142">
    <property type="term" value="P:regulation of salicylic acid biosynthetic process"/>
    <property type="evidence" value="ECO:0007669"/>
    <property type="project" value="TreeGrafter"/>
</dbReference>
<dbReference type="Pfam" id="PF20451">
    <property type="entry name" value="Calmod_bind_M"/>
    <property type="match status" value="1"/>
</dbReference>